<sequence length="398" mass="45447">MPDLSTSTFILPTNATLTAEQSHLQQQVLAFIRKHRRDERPAVFVIEGDAGSGKSVVLNAVFTAVQRAARRGDDEQLVGLDAHLLVNHNEMLKVYKEVAATTPALRKKDFDKPTPFINRQRKVGQRADVVFVDEAHLLLSRSDPFNKFTGTNQLDELLALTHVLVLVFDPDQVVKLKSHWDGAMLRRHLQGCTVTTFKLNAQMRVQDSDVSDWINALIHQHLLPLPHPRQFELRVFDDGQPLYDWVRARNAKYGLSRLVATTDFPFRVFDHRVWYVDAGTLHLPWDKINFTDRPWASRPETVDEVGSIYTIQGFDLNFAGVIIGPSIDYDPATNRIVVHPDRFEDQEAFRRRSDIADLTGARIDVVLHTLNILLKRGRMGLGIYACQPRLRRRLRELG</sequence>
<evidence type="ECO:0000313" key="2">
    <source>
        <dbReference type="EMBL" id="KRL87040.1"/>
    </source>
</evidence>
<dbReference type="SUPFAM" id="SSF52540">
    <property type="entry name" value="P-loop containing nucleoside triphosphate hydrolases"/>
    <property type="match status" value="1"/>
</dbReference>
<dbReference type="InterPro" id="IPR018647">
    <property type="entry name" value="SLFN_3-like_DNA/RNA_helicase"/>
</dbReference>
<dbReference type="AlphaFoldDB" id="A0A0R1U0M8"/>
<dbReference type="STRING" id="1423783.FC50_GL000243"/>
<feature type="domain" description="Schlafen group 3-like DNA/RNA helicase" evidence="1">
    <location>
        <begin position="42"/>
        <end position="386"/>
    </location>
</feature>
<dbReference type="OrthoDB" id="3193269at2"/>
<proteinExistence type="predicted"/>
<organism evidence="2 3">
    <name type="scientific">Lacticaseibacillus pantheris DSM 15945 = JCM 12539 = NBRC 106106</name>
    <dbReference type="NCBI Taxonomy" id="1423783"/>
    <lineage>
        <taxon>Bacteria</taxon>
        <taxon>Bacillati</taxon>
        <taxon>Bacillota</taxon>
        <taxon>Bacilli</taxon>
        <taxon>Lactobacillales</taxon>
        <taxon>Lactobacillaceae</taxon>
        <taxon>Lacticaseibacillus</taxon>
    </lineage>
</organism>
<dbReference type="Proteomes" id="UP000051922">
    <property type="component" value="Unassembled WGS sequence"/>
</dbReference>
<gene>
    <name evidence="2" type="ORF">FC50_GL000243</name>
</gene>
<reference evidence="2 3" key="1">
    <citation type="journal article" date="2015" name="Genome Announc.">
        <title>Expanding the biotechnology potential of lactobacilli through comparative genomics of 213 strains and associated genera.</title>
        <authorList>
            <person name="Sun Z."/>
            <person name="Harris H.M."/>
            <person name="McCann A."/>
            <person name="Guo C."/>
            <person name="Argimon S."/>
            <person name="Zhang W."/>
            <person name="Yang X."/>
            <person name="Jeffery I.B."/>
            <person name="Cooney J.C."/>
            <person name="Kagawa T.F."/>
            <person name="Liu W."/>
            <person name="Song Y."/>
            <person name="Salvetti E."/>
            <person name="Wrobel A."/>
            <person name="Rasinkangas P."/>
            <person name="Parkhill J."/>
            <person name="Rea M.C."/>
            <person name="O'Sullivan O."/>
            <person name="Ritari J."/>
            <person name="Douillard F.P."/>
            <person name="Paul Ross R."/>
            <person name="Yang R."/>
            <person name="Briner A.E."/>
            <person name="Felis G.E."/>
            <person name="de Vos W.M."/>
            <person name="Barrangou R."/>
            <person name="Klaenhammer T.R."/>
            <person name="Caufield P.W."/>
            <person name="Cui Y."/>
            <person name="Zhang H."/>
            <person name="O'Toole P.W."/>
        </authorList>
    </citation>
    <scope>NUCLEOTIDE SEQUENCE [LARGE SCALE GENOMIC DNA]</scope>
    <source>
        <strain evidence="2 3">DSM 15945</strain>
    </source>
</reference>
<dbReference type="PATRIC" id="fig|1423783.4.peg.252"/>
<accession>A0A0R1U0M8</accession>
<evidence type="ECO:0000259" key="1">
    <source>
        <dbReference type="Pfam" id="PF09848"/>
    </source>
</evidence>
<dbReference type="InterPro" id="IPR027417">
    <property type="entry name" value="P-loop_NTPase"/>
</dbReference>
<dbReference type="Pfam" id="PF09848">
    <property type="entry name" value="SLFN-g3_helicase"/>
    <property type="match status" value="1"/>
</dbReference>
<dbReference type="Gene3D" id="3.40.50.300">
    <property type="entry name" value="P-loop containing nucleotide triphosphate hydrolases"/>
    <property type="match status" value="1"/>
</dbReference>
<name>A0A0R1U0M8_9LACO</name>
<dbReference type="EMBL" id="AZFJ01000036">
    <property type="protein sequence ID" value="KRL87040.1"/>
    <property type="molecule type" value="Genomic_DNA"/>
</dbReference>
<dbReference type="RefSeq" id="WP_056956382.1">
    <property type="nucleotide sequence ID" value="NZ_AZFJ01000036.1"/>
</dbReference>
<evidence type="ECO:0000313" key="3">
    <source>
        <dbReference type="Proteomes" id="UP000051922"/>
    </source>
</evidence>
<comment type="caution">
    <text evidence="2">The sequence shown here is derived from an EMBL/GenBank/DDBJ whole genome shotgun (WGS) entry which is preliminary data.</text>
</comment>
<keyword evidence="3" id="KW-1185">Reference proteome</keyword>
<protein>
    <recommendedName>
        <fullName evidence="1">Schlafen group 3-like DNA/RNA helicase domain-containing protein</fullName>
    </recommendedName>
</protein>